<keyword evidence="2 5" id="KW-0812">Transmembrane</keyword>
<gene>
    <name evidence="6" type="ORF">INT45_006696</name>
</gene>
<evidence type="ECO:0000256" key="4">
    <source>
        <dbReference type="ARBA" id="ARBA00023136"/>
    </source>
</evidence>
<evidence type="ECO:0008006" key="8">
    <source>
        <dbReference type="Google" id="ProtNLM"/>
    </source>
</evidence>
<reference evidence="6 7" key="1">
    <citation type="submission" date="2020-12" db="EMBL/GenBank/DDBJ databases">
        <title>Metabolic potential, ecology and presence of endohyphal bacteria is reflected in genomic diversity of Mucoromycotina.</title>
        <authorList>
            <person name="Muszewska A."/>
            <person name="Okrasinska A."/>
            <person name="Steczkiewicz K."/>
            <person name="Drgas O."/>
            <person name="Orlowska M."/>
            <person name="Perlinska-Lenart U."/>
            <person name="Aleksandrzak-Piekarczyk T."/>
            <person name="Szatraj K."/>
            <person name="Zielenkiewicz U."/>
            <person name="Pilsyk S."/>
            <person name="Malc E."/>
            <person name="Mieczkowski P."/>
            <person name="Kruszewska J.S."/>
            <person name="Biernat P."/>
            <person name="Pawlowska J."/>
        </authorList>
    </citation>
    <scope>NUCLEOTIDE SEQUENCE [LARGE SCALE GENOMIC DNA]</scope>
    <source>
        <strain evidence="6 7">CBS 142.35</strain>
    </source>
</reference>
<feature type="transmembrane region" description="Helical" evidence="5">
    <location>
        <begin position="107"/>
        <end position="127"/>
    </location>
</feature>
<dbReference type="OrthoDB" id="43458at2759"/>
<keyword evidence="7" id="KW-1185">Reference proteome</keyword>
<dbReference type="Proteomes" id="UP000646827">
    <property type="component" value="Unassembled WGS sequence"/>
</dbReference>
<feature type="transmembrane region" description="Helical" evidence="5">
    <location>
        <begin position="82"/>
        <end position="100"/>
    </location>
</feature>
<keyword evidence="3 5" id="KW-1133">Transmembrane helix</keyword>
<evidence type="ECO:0000256" key="1">
    <source>
        <dbReference type="ARBA" id="ARBA00004141"/>
    </source>
</evidence>
<comment type="caution">
    <text evidence="6">The sequence shown here is derived from an EMBL/GenBank/DDBJ whole genome shotgun (WGS) entry which is preliminary data.</text>
</comment>
<comment type="subcellular location">
    <subcellularLocation>
        <location evidence="1">Membrane</location>
        <topology evidence="1">Multi-pass membrane protein</topology>
    </subcellularLocation>
</comment>
<dbReference type="PANTHER" id="PTHR28668:SF1">
    <property type="entry name" value="TRANSMEMBRANE PROTEIN 234"/>
    <property type="match status" value="1"/>
</dbReference>
<dbReference type="Pfam" id="PF10639">
    <property type="entry name" value="TMEM234"/>
    <property type="match status" value="1"/>
</dbReference>
<evidence type="ECO:0000256" key="5">
    <source>
        <dbReference type="SAM" id="Phobius"/>
    </source>
</evidence>
<evidence type="ECO:0000313" key="6">
    <source>
        <dbReference type="EMBL" id="KAG2221996.1"/>
    </source>
</evidence>
<name>A0A8H7S3G3_9FUNG</name>
<evidence type="ECO:0000256" key="2">
    <source>
        <dbReference type="ARBA" id="ARBA00022692"/>
    </source>
</evidence>
<dbReference type="AlphaFoldDB" id="A0A8H7S3G3"/>
<dbReference type="EMBL" id="JAEPRB010000094">
    <property type="protein sequence ID" value="KAG2221996.1"/>
    <property type="molecule type" value="Genomic_DNA"/>
</dbReference>
<protein>
    <recommendedName>
        <fullName evidence="8">Transmembrane protein 234</fullName>
    </recommendedName>
</protein>
<accession>A0A8H7S3G3</accession>
<evidence type="ECO:0000256" key="3">
    <source>
        <dbReference type="ARBA" id="ARBA00022989"/>
    </source>
</evidence>
<proteinExistence type="predicted"/>
<sequence length="147" mass="16156">MNFYYAISGTQRAFIPLSTNMDFTNILEKAGGFILVAICWGSTNPFIKKGTIGLEQVSQKYPEGGFKKWFAELFYLLTRWQYILPLALNLSGSVVYYYTLGKSEMSLAVPITNSLTFIFSLLTGLLLGEDLGGKVIAGVLICVGSKA</sequence>
<organism evidence="6 7">
    <name type="scientific">Circinella minor</name>
    <dbReference type="NCBI Taxonomy" id="1195481"/>
    <lineage>
        <taxon>Eukaryota</taxon>
        <taxon>Fungi</taxon>
        <taxon>Fungi incertae sedis</taxon>
        <taxon>Mucoromycota</taxon>
        <taxon>Mucoromycotina</taxon>
        <taxon>Mucoromycetes</taxon>
        <taxon>Mucorales</taxon>
        <taxon>Lichtheimiaceae</taxon>
        <taxon>Circinella</taxon>
    </lineage>
</organism>
<dbReference type="GO" id="GO:0016020">
    <property type="term" value="C:membrane"/>
    <property type="evidence" value="ECO:0007669"/>
    <property type="project" value="UniProtKB-SubCell"/>
</dbReference>
<keyword evidence="4 5" id="KW-0472">Membrane</keyword>
<dbReference type="InterPro" id="IPR018908">
    <property type="entry name" value="TMEM234"/>
</dbReference>
<dbReference type="PANTHER" id="PTHR28668">
    <property type="entry name" value="TRANSMEMBRANE PROTEIN 234"/>
    <property type="match status" value="1"/>
</dbReference>
<evidence type="ECO:0000313" key="7">
    <source>
        <dbReference type="Proteomes" id="UP000646827"/>
    </source>
</evidence>